<dbReference type="PANTHER" id="PTHR32196">
    <property type="entry name" value="ABC TRANSPORTER PERMEASE PROTEIN YPHD-RELATED-RELATED"/>
    <property type="match status" value="1"/>
</dbReference>
<comment type="caution">
    <text evidence="9">The sequence shown here is derived from an EMBL/GenBank/DDBJ whole genome shotgun (WGS) entry which is preliminary data.</text>
</comment>
<keyword evidence="6 8" id="KW-1133">Transmembrane helix</keyword>
<keyword evidence="5 8" id="KW-0812">Transmembrane</keyword>
<evidence type="ECO:0000313" key="10">
    <source>
        <dbReference type="Proteomes" id="UP000309128"/>
    </source>
</evidence>
<dbReference type="CDD" id="cd06579">
    <property type="entry name" value="TM_PBP1_transp_AraH_like"/>
    <property type="match status" value="1"/>
</dbReference>
<evidence type="ECO:0000256" key="5">
    <source>
        <dbReference type="ARBA" id="ARBA00022692"/>
    </source>
</evidence>
<proteinExistence type="predicted"/>
<feature type="transmembrane region" description="Helical" evidence="8">
    <location>
        <begin position="231"/>
        <end position="249"/>
    </location>
</feature>
<feature type="transmembrane region" description="Helical" evidence="8">
    <location>
        <begin position="113"/>
        <end position="134"/>
    </location>
</feature>
<organism evidence="9 10">
    <name type="scientific">Nonomuraea turkmeniaca</name>
    <dbReference type="NCBI Taxonomy" id="103838"/>
    <lineage>
        <taxon>Bacteria</taxon>
        <taxon>Bacillati</taxon>
        <taxon>Actinomycetota</taxon>
        <taxon>Actinomycetes</taxon>
        <taxon>Streptosporangiales</taxon>
        <taxon>Streptosporangiaceae</taxon>
        <taxon>Nonomuraea</taxon>
    </lineage>
</organism>
<feature type="transmembrane region" description="Helical" evidence="8">
    <location>
        <begin position="288"/>
        <end position="306"/>
    </location>
</feature>
<dbReference type="GO" id="GO:0005886">
    <property type="term" value="C:plasma membrane"/>
    <property type="evidence" value="ECO:0007669"/>
    <property type="project" value="UniProtKB-SubCell"/>
</dbReference>
<evidence type="ECO:0000313" key="9">
    <source>
        <dbReference type="EMBL" id="TMR16507.1"/>
    </source>
</evidence>
<gene>
    <name evidence="9" type="ORF">ETD86_25195</name>
</gene>
<feature type="transmembrane region" description="Helical" evidence="8">
    <location>
        <begin position="35"/>
        <end position="52"/>
    </location>
</feature>
<feature type="transmembrane region" description="Helical" evidence="8">
    <location>
        <begin position="312"/>
        <end position="331"/>
    </location>
</feature>
<evidence type="ECO:0000256" key="7">
    <source>
        <dbReference type="ARBA" id="ARBA00023136"/>
    </source>
</evidence>
<evidence type="ECO:0000256" key="2">
    <source>
        <dbReference type="ARBA" id="ARBA00022448"/>
    </source>
</evidence>
<dbReference type="Proteomes" id="UP000309128">
    <property type="component" value="Unassembled WGS sequence"/>
</dbReference>
<keyword evidence="2" id="KW-0813">Transport</keyword>
<sequence>MTGTTVSDRYSSGEVAERRLRQVTGAAGRLGMEHLGLLGVLAVVFVLLSLTAPNFLSAGNLLDVARQISFTGLIAFGMTLVIIAGEIDISVGSAIAFGSALFGMLAVDQEWPLWLAAIAVCALGALIGVGAGLLRALLNVPSFIVTLALFSALSGLALLMTDSIPIPITDAGFAALGTGSVLGVPIPALIMAVVFVAFWLLANRTTFGRSVYAVGGNAEAAHLSGIPVARVRAVLFGTTGLLAAVSSLLQTSQLGSGNPTIGIGVEFAVITAVIVGGASLYGGRGSMVGTLLGVVLIGILNNGMVLLGVNSYAQNVANGAIVLLAVLVSVARPSTRRTRRRVIARALES</sequence>
<dbReference type="PANTHER" id="PTHR32196:SF21">
    <property type="entry name" value="ABC TRANSPORTER PERMEASE PROTEIN YPHD-RELATED"/>
    <property type="match status" value="1"/>
</dbReference>
<accession>A0A5S4FDX5</accession>
<feature type="transmembrane region" description="Helical" evidence="8">
    <location>
        <begin position="261"/>
        <end position="281"/>
    </location>
</feature>
<dbReference type="Pfam" id="PF02653">
    <property type="entry name" value="BPD_transp_2"/>
    <property type="match status" value="1"/>
</dbReference>
<feature type="transmembrane region" description="Helical" evidence="8">
    <location>
        <begin position="181"/>
        <end position="202"/>
    </location>
</feature>
<evidence type="ECO:0000256" key="8">
    <source>
        <dbReference type="SAM" id="Phobius"/>
    </source>
</evidence>
<dbReference type="GO" id="GO:0022857">
    <property type="term" value="F:transmembrane transporter activity"/>
    <property type="evidence" value="ECO:0007669"/>
    <property type="project" value="InterPro"/>
</dbReference>
<comment type="subcellular location">
    <subcellularLocation>
        <location evidence="1">Cell membrane</location>
        <topology evidence="1">Multi-pass membrane protein</topology>
    </subcellularLocation>
</comment>
<dbReference type="AlphaFoldDB" id="A0A5S4FDX5"/>
<name>A0A5S4FDX5_9ACTN</name>
<evidence type="ECO:0000256" key="1">
    <source>
        <dbReference type="ARBA" id="ARBA00004651"/>
    </source>
</evidence>
<dbReference type="EMBL" id="VCKY01000089">
    <property type="protein sequence ID" value="TMR16507.1"/>
    <property type="molecule type" value="Genomic_DNA"/>
</dbReference>
<protein>
    <submittedName>
        <fullName evidence="9">ABC transporter permease</fullName>
    </submittedName>
</protein>
<evidence type="ECO:0000256" key="3">
    <source>
        <dbReference type="ARBA" id="ARBA00022475"/>
    </source>
</evidence>
<feature type="transmembrane region" description="Helical" evidence="8">
    <location>
        <begin position="64"/>
        <end position="82"/>
    </location>
</feature>
<dbReference type="InterPro" id="IPR001851">
    <property type="entry name" value="ABC_transp_permease"/>
</dbReference>
<keyword evidence="4" id="KW-0997">Cell inner membrane</keyword>
<dbReference type="RefSeq" id="WP_138668628.1">
    <property type="nucleotide sequence ID" value="NZ_VCKY01000089.1"/>
</dbReference>
<evidence type="ECO:0000256" key="6">
    <source>
        <dbReference type="ARBA" id="ARBA00022989"/>
    </source>
</evidence>
<dbReference type="OrthoDB" id="9808136at2"/>
<evidence type="ECO:0000256" key="4">
    <source>
        <dbReference type="ARBA" id="ARBA00022519"/>
    </source>
</evidence>
<keyword evidence="7 8" id="KW-0472">Membrane</keyword>
<keyword evidence="10" id="KW-1185">Reference proteome</keyword>
<reference evidence="9 10" key="1">
    <citation type="submission" date="2019-05" db="EMBL/GenBank/DDBJ databases">
        <title>Draft genome sequence of Nonomuraea turkmeniaca DSM 43926.</title>
        <authorList>
            <person name="Saricaoglu S."/>
            <person name="Isik K."/>
        </authorList>
    </citation>
    <scope>NUCLEOTIDE SEQUENCE [LARGE SCALE GENOMIC DNA]</scope>
    <source>
        <strain evidence="9 10">DSM 43926</strain>
    </source>
</reference>
<keyword evidence="3" id="KW-1003">Cell membrane</keyword>
<feature type="transmembrane region" description="Helical" evidence="8">
    <location>
        <begin position="141"/>
        <end position="161"/>
    </location>
</feature>